<protein>
    <recommendedName>
        <fullName evidence="2">Trypsin-co-occurring domain-containing protein</fullName>
    </recommendedName>
</protein>
<name>A0ABP5WE92_9ACTN</name>
<gene>
    <name evidence="3" type="ORF">GCM10010255_77690</name>
</gene>
<dbReference type="Pfam" id="PF19493">
    <property type="entry name" value="Trypco1"/>
    <property type="match status" value="1"/>
</dbReference>
<comment type="caution">
    <text evidence="3">The sequence shown here is derived from an EMBL/GenBank/DDBJ whole genome shotgun (WGS) entry which is preliminary data.</text>
</comment>
<proteinExistence type="predicted"/>
<dbReference type="InterPro" id="IPR045794">
    <property type="entry name" value="Trypco1"/>
</dbReference>
<reference evidence="4" key="1">
    <citation type="journal article" date="2019" name="Int. J. Syst. Evol. Microbiol.">
        <title>The Global Catalogue of Microorganisms (GCM) 10K type strain sequencing project: providing services to taxonomists for standard genome sequencing and annotation.</title>
        <authorList>
            <consortium name="The Broad Institute Genomics Platform"/>
            <consortium name="The Broad Institute Genome Sequencing Center for Infectious Disease"/>
            <person name="Wu L."/>
            <person name="Ma J."/>
        </authorList>
    </citation>
    <scope>NUCLEOTIDE SEQUENCE [LARGE SCALE GENOMIC DNA]</scope>
    <source>
        <strain evidence="4">JCM 4358</strain>
    </source>
</reference>
<dbReference type="EMBL" id="BAAASE010000015">
    <property type="protein sequence ID" value="GAA2424532.1"/>
    <property type="molecule type" value="Genomic_DNA"/>
</dbReference>
<feature type="domain" description="Trypsin-co-occurring" evidence="2">
    <location>
        <begin position="8"/>
        <end position="123"/>
    </location>
</feature>
<evidence type="ECO:0000256" key="1">
    <source>
        <dbReference type="SAM" id="MobiDB-lite"/>
    </source>
</evidence>
<feature type="region of interest" description="Disordered" evidence="1">
    <location>
        <begin position="21"/>
        <end position="41"/>
    </location>
</feature>
<evidence type="ECO:0000259" key="2">
    <source>
        <dbReference type="Pfam" id="PF19493"/>
    </source>
</evidence>
<evidence type="ECO:0000313" key="4">
    <source>
        <dbReference type="Proteomes" id="UP001499986"/>
    </source>
</evidence>
<organism evidence="3 4">
    <name type="scientific">Streptomyces coeruleofuscus</name>
    <dbReference type="NCBI Taxonomy" id="66879"/>
    <lineage>
        <taxon>Bacteria</taxon>
        <taxon>Bacillati</taxon>
        <taxon>Actinomycetota</taxon>
        <taxon>Actinomycetes</taxon>
        <taxon>Kitasatosporales</taxon>
        <taxon>Streptomycetaceae</taxon>
        <taxon>Streptomyces</taxon>
    </lineage>
</organism>
<dbReference type="NCBIfam" id="NF041216">
    <property type="entry name" value="CU044_2847_fam"/>
    <property type="match status" value="1"/>
</dbReference>
<sequence length="128" mass="13411">MPDLVELTLTDGTGVLLEVRSPQSAEPGHPDHPDLPDLPEGTEAVVPVGRGERVVAYAGRALNEVLQPLGSVLDAVQQAVSSAAHPPDEVSVELGFRLSQDLKLGITNTLGEAAFTVSATWKPRLEAG</sequence>
<evidence type="ECO:0000313" key="3">
    <source>
        <dbReference type="EMBL" id="GAA2424532.1"/>
    </source>
</evidence>
<dbReference type="Proteomes" id="UP001499986">
    <property type="component" value="Unassembled WGS sequence"/>
</dbReference>
<keyword evidence="4" id="KW-1185">Reference proteome</keyword>
<accession>A0ABP5WE92</accession>